<keyword evidence="4 7" id="KW-0812">Transmembrane</keyword>
<keyword evidence="3" id="KW-0813">Transport</keyword>
<feature type="transmembrane region" description="Helical" evidence="7">
    <location>
        <begin position="123"/>
        <end position="141"/>
    </location>
</feature>
<dbReference type="OrthoDB" id="9779092at2"/>
<dbReference type="STRING" id="768704.Desmer_3782"/>
<feature type="transmembrane region" description="Helical" evidence="7">
    <location>
        <begin position="298"/>
        <end position="317"/>
    </location>
</feature>
<evidence type="ECO:0000256" key="7">
    <source>
        <dbReference type="SAM" id="Phobius"/>
    </source>
</evidence>
<evidence type="ECO:0000256" key="5">
    <source>
        <dbReference type="ARBA" id="ARBA00022989"/>
    </source>
</evidence>
<dbReference type="NCBIfam" id="TIGR00801">
    <property type="entry name" value="ncs2"/>
    <property type="match status" value="1"/>
</dbReference>
<evidence type="ECO:0000313" key="9">
    <source>
        <dbReference type="Proteomes" id="UP000005262"/>
    </source>
</evidence>
<evidence type="ECO:0000313" key="8">
    <source>
        <dbReference type="EMBL" id="AFQ45618.1"/>
    </source>
</evidence>
<dbReference type="HOGENOM" id="CLU_017959_1_2_9"/>
<name>J7J2T9_DESMD</name>
<gene>
    <name evidence="8" type="ordered locus">Desmer_3782</name>
</gene>
<evidence type="ECO:0000256" key="6">
    <source>
        <dbReference type="ARBA" id="ARBA00023136"/>
    </source>
</evidence>
<protein>
    <submittedName>
        <fullName evidence="8">Uracil-xanthine permease</fullName>
    </submittedName>
</protein>
<feature type="transmembrane region" description="Helical" evidence="7">
    <location>
        <begin position="147"/>
        <end position="165"/>
    </location>
</feature>
<dbReference type="PANTHER" id="PTHR42810">
    <property type="entry name" value="PURINE PERMEASE C1399.01C-RELATED"/>
    <property type="match status" value="1"/>
</dbReference>
<evidence type="ECO:0000256" key="1">
    <source>
        <dbReference type="ARBA" id="ARBA00004141"/>
    </source>
</evidence>
<dbReference type="GO" id="GO:0005886">
    <property type="term" value="C:plasma membrane"/>
    <property type="evidence" value="ECO:0007669"/>
    <property type="project" value="TreeGrafter"/>
</dbReference>
<dbReference type="AlphaFoldDB" id="J7J2T9"/>
<keyword evidence="5 7" id="KW-1133">Transmembrane helix</keyword>
<feature type="transmembrane region" description="Helical" evidence="7">
    <location>
        <begin position="172"/>
        <end position="198"/>
    </location>
</feature>
<dbReference type="Pfam" id="PF00860">
    <property type="entry name" value="Xan_ur_permease"/>
    <property type="match status" value="1"/>
</dbReference>
<sequence>MSTEVQIHEKLPLAQAIPLGLQHVFAMFGATVLVPFLTGLSPSVALLSSGIGTIIFLLLTKSRVPAYLGSSFAYIAALTTFVQSGNTSGAMGGVLAVGVVYIVLYLLMAAFGTQWIHTIVPPIVAGPVVAIIGLSLTPVAANMASGNWYIAAFTLAVAALLSVYAKGFFKIIPILVAIIIGYIVAAGVGLVDFTPILATLTLDKFFLFPVQLGSNFQLPSIDKAAILVMAPLAMVTIIEDLGHMIVLGNITHSDPIKNPGFHRVLLGNGLATAVASFIGGPPVTTYGENIGVLAVTRVYSTFNIWIAAFLAIAFSMINPLQAAIMSIPTAVMGGVCILLFGMIGAAGLRTLIEAKIDFSETKNLIIASVIFALGIGLPEHSVAWATVVGITLNLVLRGHSENASAKLNK</sequence>
<dbReference type="eggNOG" id="COG2233">
    <property type="taxonomic scope" value="Bacteria"/>
</dbReference>
<feature type="transmembrane region" description="Helical" evidence="7">
    <location>
        <begin position="66"/>
        <end position="84"/>
    </location>
</feature>
<dbReference type="GO" id="GO:0042907">
    <property type="term" value="F:xanthine transmembrane transporter activity"/>
    <property type="evidence" value="ECO:0007669"/>
    <property type="project" value="TreeGrafter"/>
</dbReference>
<feature type="transmembrane region" description="Helical" evidence="7">
    <location>
        <begin position="224"/>
        <end position="248"/>
    </location>
</feature>
<dbReference type="PROSITE" id="PS01116">
    <property type="entry name" value="XANTH_URACIL_PERMASE"/>
    <property type="match status" value="1"/>
</dbReference>
<proteinExistence type="inferred from homology"/>
<evidence type="ECO:0000256" key="4">
    <source>
        <dbReference type="ARBA" id="ARBA00022692"/>
    </source>
</evidence>
<evidence type="ECO:0000256" key="3">
    <source>
        <dbReference type="ARBA" id="ARBA00022448"/>
    </source>
</evidence>
<feature type="transmembrane region" description="Helical" evidence="7">
    <location>
        <begin position="364"/>
        <end position="396"/>
    </location>
</feature>
<feature type="transmembrane region" description="Helical" evidence="7">
    <location>
        <begin position="90"/>
        <end position="111"/>
    </location>
</feature>
<reference evidence="8 9" key="1">
    <citation type="journal article" date="2012" name="J. Bacteriol.">
        <title>Complete genome sequences of Desulfosporosinus orientis DSM765T, Desulfosporosinus youngiae DSM17734T, Desulfosporosinus meridiei DSM13257T, and Desulfosporosinus acidiphilus DSM22704T.</title>
        <authorList>
            <person name="Pester M."/>
            <person name="Brambilla E."/>
            <person name="Alazard D."/>
            <person name="Rattei T."/>
            <person name="Weinmaier T."/>
            <person name="Han J."/>
            <person name="Lucas S."/>
            <person name="Lapidus A."/>
            <person name="Cheng J.F."/>
            <person name="Goodwin L."/>
            <person name="Pitluck S."/>
            <person name="Peters L."/>
            <person name="Ovchinnikova G."/>
            <person name="Teshima H."/>
            <person name="Detter J.C."/>
            <person name="Han C.S."/>
            <person name="Tapia R."/>
            <person name="Land M.L."/>
            <person name="Hauser L."/>
            <person name="Kyrpides N.C."/>
            <person name="Ivanova N.N."/>
            <person name="Pagani I."/>
            <person name="Huntmann M."/>
            <person name="Wei C.L."/>
            <person name="Davenport K.W."/>
            <person name="Daligault H."/>
            <person name="Chain P.S."/>
            <person name="Chen A."/>
            <person name="Mavromatis K."/>
            <person name="Markowitz V."/>
            <person name="Szeto E."/>
            <person name="Mikhailova N."/>
            <person name="Pati A."/>
            <person name="Wagner M."/>
            <person name="Woyke T."/>
            <person name="Ollivier B."/>
            <person name="Klenk H.P."/>
            <person name="Spring S."/>
            <person name="Loy A."/>
        </authorList>
    </citation>
    <scope>NUCLEOTIDE SEQUENCE [LARGE SCALE GENOMIC DNA]</scope>
    <source>
        <strain evidence="9">ATCC BAA-275 / DSM 13257 / NCIMB 13706 / S10</strain>
    </source>
</reference>
<dbReference type="Proteomes" id="UP000005262">
    <property type="component" value="Chromosome"/>
</dbReference>
<organism evidence="8 9">
    <name type="scientific">Desulfosporosinus meridiei (strain ATCC BAA-275 / DSM 13257 / KCTC 12902 / NCIMB 13706 / S10)</name>
    <dbReference type="NCBI Taxonomy" id="768704"/>
    <lineage>
        <taxon>Bacteria</taxon>
        <taxon>Bacillati</taxon>
        <taxon>Bacillota</taxon>
        <taxon>Clostridia</taxon>
        <taxon>Eubacteriales</taxon>
        <taxon>Desulfitobacteriaceae</taxon>
        <taxon>Desulfosporosinus</taxon>
    </lineage>
</organism>
<dbReference type="InterPro" id="IPR006043">
    <property type="entry name" value="NCS2"/>
</dbReference>
<dbReference type="EMBL" id="CP003629">
    <property type="protein sequence ID" value="AFQ45618.1"/>
    <property type="molecule type" value="Genomic_DNA"/>
</dbReference>
<evidence type="ECO:0000256" key="2">
    <source>
        <dbReference type="ARBA" id="ARBA00008821"/>
    </source>
</evidence>
<keyword evidence="6 7" id="KW-0472">Membrane</keyword>
<keyword evidence="9" id="KW-1185">Reference proteome</keyword>
<reference evidence="9" key="2">
    <citation type="submission" date="2012-08" db="EMBL/GenBank/DDBJ databases">
        <title>Finished genome of Desulfosporosinus meridiei DSM 13257.</title>
        <authorList>
            <person name="Huntemann M."/>
            <person name="Wei C.-L."/>
            <person name="Han J."/>
            <person name="Detter J.C."/>
            <person name="Han C."/>
            <person name="Davenport K."/>
            <person name="Daligault H."/>
            <person name="Erkkila T."/>
            <person name="Gu W."/>
            <person name="Munk A.C.C."/>
            <person name="Teshima H."/>
            <person name="Xu Y."/>
            <person name="Chain P."/>
            <person name="Tapia R."/>
            <person name="Chen A."/>
            <person name="Krypides N."/>
            <person name="Mavromatis K."/>
            <person name="Markowitz V."/>
            <person name="Szeto E."/>
            <person name="Ivanova N."/>
            <person name="Mikhailova N."/>
            <person name="Ovchinnikova G."/>
            <person name="Pagani I."/>
            <person name="Pati A."/>
            <person name="Goodwin L."/>
            <person name="Peters L."/>
            <person name="Pitluck S."/>
            <person name="Woyke T."/>
            <person name="Pester M."/>
            <person name="Spring S."/>
            <person name="Ollivier B."/>
            <person name="Rattei T."/>
            <person name="Klenk H.-P."/>
            <person name="Wagner M."/>
            <person name="Loy A."/>
        </authorList>
    </citation>
    <scope>NUCLEOTIDE SEQUENCE [LARGE SCALE GENOMIC DNA]</scope>
    <source>
        <strain evidence="9">ATCC BAA-275 / DSM 13257 / NCIMB 13706 / S10</strain>
    </source>
</reference>
<dbReference type="PANTHER" id="PTHR42810:SF2">
    <property type="entry name" value="PURINE PERMEASE C1399.01C-RELATED"/>
    <property type="match status" value="1"/>
</dbReference>
<comment type="similarity">
    <text evidence="2">Belongs to the nucleobase:cation symporter-2 (NCS2) (TC 2.A.40) family.</text>
</comment>
<comment type="subcellular location">
    <subcellularLocation>
        <location evidence="1">Membrane</location>
        <topology evidence="1">Multi-pass membrane protein</topology>
    </subcellularLocation>
</comment>
<dbReference type="RefSeq" id="WP_014904527.1">
    <property type="nucleotide sequence ID" value="NC_018515.1"/>
</dbReference>
<accession>J7J2T9</accession>
<feature type="transmembrane region" description="Helical" evidence="7">
    <location>
        <begin position="329"/>
        <end position="352"/>
    </location>
</feature>
<dbReference type="KEGG" id="dmi:Desmer_3782"/>
<dbReference type="InterPro" id="IPR006042">
    <property type="entry name" value="Xan_ur_permease"/>
</dbReference>
<feature type="transmembrane region" description="Helical" evidence="7">
    <location>
        <begin position="40"/>
        <end position="59"/>
    </location>
</feature>